<dbReference type="InterPro" id="IPR010754">
    <property type="entry name" value="OPA3-like"/>
</dbReference>
<evidence type="ECO:0000313" key="5">
    <source>
        <dbReference type="Proteomes" id="UP000799772"/>
    </source>
</evidence>
<dbReference type="GO" id="GO:0005739">
    <property type="term" value="C:mitochondrion"/>
    <property type="evidence" value="ECO:0007669"/>
    <property type="project" value="TreeGrafter"/>
</dbReference>
<accession>A0A9P4IEU2</accession>
<proteinExistence type="inferred from homology"/>
<name>A0A9P4IEU2_9PEZI</name>
<dbReference type="OrthoDB" id="2129069at2759"/>
<dbReference type="GO" id="GO:0019216">
    <property type="term" value="P:regulation of lipid metabolic process"/>
    <property type="evidence" value="ECO:0007669"/>
    <property type="project" value="TreeGrafter"/>
</dbReference>
<gene>
    <name evidence="4" type="ORF">NA57DRAFT_55582</name>
</gene>
<organism evidence="4 5">
    <name type="scientific">Rhizodiscina lignyota</name>
    <dbReference type="NCBI Taxonomy" id="1504668"/>
    <lineage>
        <taxon>Eukaryota</taxon>
        <taxon>Fungi</taxon>
        <taxon>Dikarya</taxon>
        <taxon>Ascomycota</taxon>
        <taxon>Pezizomycotina</taxon>
        <taxon>Dothideomycetes</taxon>
        <taxon>Pleosporomycetidae</taxon>
        <taxon>Aulographales</taxon>
        <taxon>Rhizodiscinaceae</taxon>
        <taxon>Rhizodiscina</taxon>
    </lineage>
</organism>
<dbReference type="Proteomes" id="UP000799772">
    <property type="component" value="Unassembled WGS sequence"/>
</dbReference>
<evidence type="ECO:0000256" key="1">
    <source>
        <dbReference type="ARBA" id="ARBA00007584"/>
    </source>
</evidence>
<feature type="region of interest" description="Disordered" evidence="3">
    <location>
        <begin position="194"/>
        <end position="253"/>
    </location>
</feature>
<dbReference type="Pfam" id="PF07047">
    <property type="entry name" value="OPA3"/>
    <property type="match status" value="1"/>
</dbReference>
<evidence type="ECO:0008006" key="6">
    <source>
        <dbReference type="Google" id="ProtNLM"/>
    </source>
</evidence>
<comment type="similarity">
    <text evidence="1">Belongs to the OPA3 family.</text>
</comment>
<keyword evidence="2" id="KW-0175">Coiled coil</keyword>
<dbReference type="AlphaFoldDB" id="A0A9P4IEU2"/>
<evidence type="ECO:0000256" key="2">
    <source>
        <dbReference type="ARBA" id="ARBA00023054"/>
    </source>
</evidence>
<dbReference type="PANTHER" id="PTHR12499">
    <property type="entry name" value="OPTIC ATROPHY 3 PROTEIN OPA3"/>
    <property type="match status" value="1"/>
</dbReference>
<dbReference type="EMBL" id="ML978125">
    <property type="protein sequence ID" value="KAF2099629.1"/>
    <property type="molecule type" value="Genomic_DNA"/>
</dbReference>
<dbReference type="PANTHER" id="PTHR12499:SF0">
    <property type="entry name" value="OPTIC ATROPHY 3 PROTEIN"/>
    <property type="match status" value="1"/>
</dbReference>
<protein>
    <recommendedName>
        <fullName evidence="6">OPA3-domain-containing protein</fullName>
    </recommendedName>
</protein>
<reference evidence="4" key="1">
    <citation type="journal article" date="2020" name="Stud. Mycol.">
        <title>101 Dothideomycetes genomes: a test case for predicting lifestyles and emergence of pathogens.</title>
        <authorList>
            <person name="Haridas S."/>
            <person name="Albert R."/>
            <person name="Binder M."/>
            <person name="Bloem J."/>
            <person name="Labutti K."/>
            <person name="Salamov A."/>
            <person name="Andreopoulos B."/>
            <person name="Baker S."/>
            <person name="Barry K."/>
            <person name="Bills G."/>
            <person name="Bluhm B."/>
            <person name="Cannon C."/>
            <person name="Castanera R."/>
            <person name="Culley D."/>
            <person name="Daum C."/>
            <person name="Ezra D."/>
            <person name="Gonzalez J."/>
            <person name="Henrissat B."/>
            <person name="Kuo A."/>
            <person name="Liang C."/>
            <person name="Lipzen A."/>
            <person name="Lutzoni F."/>
            <person name="Magnuson J."/>
            <person name="Mondo S."/>
            <person name="Nolan M."/>
            <person name="Ohm R."/>
            <person name="Pangilinan J."/>
            <person name="Park H.-J."/>
            <person name="Ramirez L."/>
            <person name="Alfaro M."/>
            <person name="Sun H."/>
            <person name="Tritt A."/>
            <person name="Yoshinaga Y."/>
            <person name="Zwiers L.-H."/>
            <person name="Turgeon B."/>
            <person name="Goodwin S."/>
            <person name="Spatafora J."/>
            <person name="Crous P."/>
            <person name="Grigoriev I."/>
        </authorList>
    </citation>
    <scope>NUCLEOTIDE SEQUENCE</scope>
    <source>
        <strain evidence="4">CBS 133067</strain>
    </source>
</reference>
<evidence type="ECO:0000256" key="3">
    <source>
        <dbReference type="SAM" id="MobiDB-lite"/>
    </source>
</evidence>
<keyword evidence="5" id="KW-1185">Reference proteome</keyword>
<sequence>MSLTLKFGSLAIRTLSKPIANYIKRNARDHERFRKLCVAFAQSLHRVDMRLRLGLLQDPAAIDRQIAREVAEANAKRKKAAVPTVKTEEQTKADQAAAAKEKDQVSKKIRAEHHPPRIRPLSESKAIETGANFISETFLFLVAGALILFENRRSKRKSDKEHDARDDEIERIGNENATIKAEVEQLKQELVLLNGGKPVPSSKETKAEDATVSKKASEPPPSKLFDREMFSRVFQRSRQNSPATGSDPAPEKG</sequence>
<feature type="compositionally biased region" description="Basic and acidic residues" evidence="3">
    <location>
        <begin position="203"/>
        <end position="217"/>
    </location>
</feature>
<comment type="caution">
    <text evidence="4">The sequence shown here is derived from an EMBL/GenBank/DDBJ whole genome shotgun (WGS) entry which is preliminary data.</text>
</comment>
<feature type="region of interest" description="Disordered" evidence="3">
    <location>
        <begin position="96"/>
        <end position="115"/>
    </location>
</feature>
<evidence type="ECO:0000313" key="4">
    <source>
        <dbReference type="EMBL" id="KAF2099629.1"/>
    </source>
</evidence>
<feature type="compositionally biased region" description="Polar residues" evidence="3">
    <location>
        <begin position="234"/>
        <end position="244"/>
    </location>
</feature>